<proteinExistence type="predicted"/>
<dbReference type="Proteomes" id="UP001232163">
    <property type="component" value="Unassembled WGS sequence"/>
</dbReference>
<gene>
    <name evidence="1" type="ORF">QO006_002628</name>
</gene>
<comment type="caution">
    <text evidence="1">The sequence shown here is derived from an EMBL/GenBank/DDBJ whole genome shotgun (WGS) entry which is preliminary data.</text>
</comment>
<evidence type="ECO:0000313" key="1">
    <source>
        <dbReference type="EMBL" id="MDP9765180.1"/>
    </source>
</evidence>
<accession>A0ABT9MF18</accession>
<dbReference type="EMBL" id="JAURUR010000009">
    <property type="protein sequence ID" value="MDP9765180.1"/>
    <property type="molecule type" value="Genomic_DNA"/>
</dbReference>
<organism evidence="1 2">
    <name type="scientific">Deinococcus enclensis</name>
    <dbReference type="NCBI Taxonomy" id="1049582"/>
    <lineage>
        <taxon>Bacteria</taxon>
        <taxon>Thermotogati</taxon>
        <taxon>Deinococcota</taxon>
        <taxon>Deinococci</taxon>
        <taxon>Deinococcales</taxon>
        <taxon>Deinococcaceae</taxon>
        <taxon>Deinococcus</taxon>
    </lineage>
</organism>
<dbReference type="RefSeq" id="WP_307466816.1">
    <property type="nucleotide sequence ID" value="NZ_JAURUR010000009.1"/>
</dbReference>
<evidence type="ECO:0000313" key="2">
    <source>
        <dbReference type="Proteomes" id="UP001232163"/>
    </source>
</evidence>
<keyword evidence="2" id="KW-1185">Reference proteome</keyword>
<protein>
    <recommendedName>
        <fullName evidence="3">FlgD Ig-like domain-containing protein</fullName>
    </recommendedName>
</protein>
<sequence length="193" mass="21652">MALATSSIPALPPSRIQLSTEYVQAERQAFDRLRSLQFEQVAPAIVGGLPLAFTLTVTLPRQPGQGVLLQATVRNRSDQPVRWKVVPPGPPDFGILDAQGAVVWICREYQSYREGRWRTLAARDERQSSCLWRGLNRDGQSMPPGRYYVAAVINSSDPRRPYGYKSEVWSFCLPDASRRPSCPTVALPEVLRR</sequence>
<name>A0ABT9MF18_9DEIO</name>
<reference evidence="1 2" key="1">
    <citation type="submission" date="2023-07" db="EMBL/GenBank/DDBJ databases">
        <title>Genomic Encyclopedia of Type Strains, Phase IV (KMG-IV): sequencing the most valuable type-strain genomes for metagenomic binning, comparative biology and taxonomic classification.</title>
        <authorList>
            <person name="Goeker M."/>
        </authorList>
    </citation>
    <scope>NUCLEOTIDE SEQUENCE [LARGE SCALE GENOMIC DNA]</scope>
    <source>
        <strain evidence="1 2">NIO-1023</strain>
    </source>
</reference>
<evidence type="ECO:0008006" key="3">
    <source>
        <dbReference type="Google" id="ProtNLM"/>
    </source>
</evidence>